<evidence type="ECO:0000313" key="4">
    <source>
        <dbReference type="EMBL" id="TCK18694.1"/>
    </source>
</evidence>
<dbReference type="Proteomes" id="UP000295707">
    <property type="component" value="Unassembled WGS sequence"/>
</dbReference>
<comment type="similarity">
    <text evidence="1">Belongs to the ribosome association toxin RatA family.</text>
</comment>
<evidence type="ECO:0000313" key="5">
    <source>
        <dbReference type="Proteomes" id="UP000295707"/>
    </source>
</evidence>
<evidence type="ECO:0000256" key="1">
    <source>
        <dbReference type="ARBA" id="ARBA00008918"/>
    </source>
</evidence>
<keyword evidence="2" id="KW-1277">Toxin-antitoxin system</keyword>
<accession>A0A4R1H9V5</accession>
<dbReference type="EMBL" id="SMFX01000001">
    <property type="protein sequence ID" value="TCK18694.1"/>
    <property type="molecule type" value="Genomic_DNA"/>
</dbReference>
<gene>
    <name evidence="4" type="ORF">DFR30_1977</name>
</gene>
<evidence type="ECO:0000256" key="2">
    <source>
        <dbReference type="ARBA" id="ARBA00022649"/>
    </source>
</evidence>
<dbReference type="AlphaFoldDB" id="A0A4R1H9V5"/>
<organism evidence="4 5">
    <name type="scientific">Thiogranum longum</name>
    <dbReference type="NCBI Taxonomy" id="1537524"/>
    <lineage>
        <taxon>Bacteria</taxon>
        <taxon>Pseudomonadati</taxon>
        <taxon>Pseudomonadota</taxon>
        <taxon>Gammaproteobacteria</taxon>
        <taxon>Chromatiales</taxon>
        <taxon>Ectothiorhodospiraceae</taxon>
        <taxon>Thiogranum</taxon>
    </lineage>
</organism>
<dbReference type="PANTHER" id="PTHR12901:SF10">
    <property type="entry name" value="COENZYME Q-BINDING PROTEIN COQ10, MITOCHONDRIAL"/>
    <property type="match status" value="1"/>
</dbReference>
<dbReference type="CDD" id="cd07813">
    <property type="entry name" value="COQ10p_like"/>
    <property type="match status" value="1"/>
</dbReference>
<dbReference type="InterPro" id="IPR023393">
    <property type="entry name" value="START-like_dom_sf"/>
</dbReference>
<proteinExistence type="inferred from homology"/>
<dbReference type="PANTHER" id="PTHR12901">
    <property type="entry name" value="SPERM PROTEIN HOMOLOG"/>
    <property type="match status" value="1"/>
</dbReference>
<dbReference type="SUPFAM" id="SSF55961">
    <property type="entry name" value="Bet v1-like"/>
    <property type="match status" value="1"/>
</dbReference>
<dbReference type="Gene3D" id="3.30.530.20">
    <property type="match status" value="1"/>
</dbReference>
<protein>
    <submittedName>
        <fullName evidence="4">Ribosome-associated toxin RatA of RatAB toxin-antitoxin module</fullName>
    </submittedName>
</protein>
<dbReference type="Pfam" id="PF03364">
    <property type="entry name" value="Polyketide_cyc"/>
    <property type="match status" value="1"/>
</dbReference>
<dbReference type="InterPro" id="IPR044996">
    <property type="entry name" value="COQ10-like"/>
</dbReference>
<dbReference type="GO" id="GO:0045333">
    <property type="term" value="P:cellular respiration"/>
    <property type="evidence" value="ECO:0007669"/>
    <property type="project" value="InterPro"/>
</dbReference>
<reference evidence="4 5" key="1">
    <citation type="submission" date="2019-03" db="EMBL/GenBank/DDBJ databases">
        <title>Genomic Encyclopedia of Type Strains, Phase IV (KMG-IV): sequencing the most valuable type-strain genomes for metagenomic binning, comparative biology and taxonomic classification.</title>
        <authorList>
            <person name="Goeker M."/>
        </authorList>
    </citation>
    <scope>NUCLEOTIDE SEQUENCE [LARGE SCALE GENOMIC DNA]</scope>
    <source>
        <strain evidence="4 5">DSM 19610</strain>
    </source>
</reference>
<dbReference type="OrthoDB" id="9804759at2"/>
<comment type="caution">
    <text evidence="4">The sequence shown here is derived from an EMBL/GenBank/DDBJ whole genome shotgun (WGS) entry which is preliminary data.</text>
</comment>
<evidence type="ECO:0000259" key="3">
    <source>
        <dbReference type="Pfam" id="PF03364"/>
    </source>
</evidence>
<dbReference type="InterPro" id="IPR005031">
    <property type="entry name" value="COQ10_START"/>
</dbReference>
<name>A0A4R1H9V5_9GAMM</name>
<keyword evidence="5" id="KW-1185">Reference proteome</keyword>
<sequence>MTVINKSALVPYSPAQMFALVDDIEAYPEFLPWCKRARVLSRTEDEVRATIELSKGGVEKAFTTCNRIQKNKMIQMRLVEGPFKRLDGFWRFDPLGEEGCKVSLDLEFEFASRMLSMVVGPVFSQVANSLVDSFQQRAVDVYG</sequence>
<dbReference type="GO" id="GO:0048039">
    <property type="term" value="F:ubiquinone binding"/>
    <property type="evidence" value="ECO:0007669"/>
    <property type="project" value="InterPro"/>
</dbReference>
<feature type="domain" description="Coenzyme Q-binding protein COQ10 START" evidence="3">
    <location>
        <begin position="10"/>
        <end position="134"/>
    </location>
</feature>
<dbReference type="RefSeq" id="WP_132972722.1">
    <property type="nucleotide sequence ID" value="NZ_SMFX01000001.1"/>
</dbReference>